<evidence type="ECO:0000256" key="3">
    <source>
        <dbReference type="ARBA" id="ARBA00022960"/>
    </source>
</evidence>
<gene>
    <name evidence="7 8" type="primary">murI</name>
    <name evidence="8" type="ORF">PITCH_A640094</name>
</gene>
<sequence>MIGVFDSGFGGLTILQSFIDELPAYDFTYLGDNGRTPYGNKSLNVIYEYTRQAVEFLFGFGAGLIILACNTASAKALRKIQQEWLSVNYPDRRVLGVVIPLAEAAVEASKSGRIGVIGTRATIESRVYDQELNKLREGLGIFSQACPLLVPLVEENWVGKPETTMILKKYLRPLKTKNIDTLILGCTHYPFLKNDIKRIMGKNCHVLDAPGIVAGKLADYLKRHPEIDGNLSKDGKRVFYTTDGEDRFRSFGRKFFGKHISNVRTTTLE</sequence>
<comment type="pathway">
    <text evidence="7">Cell wall biogenesis; peptidoglycan biosynthesis.</text>
</comment>
<evidence type="ECO:0000256" key="4">
    <source>
        <dbReference type="ARBA" id="ARBA00022984"/>
    </source>
</evidence>
<comment type="similarity">
    <text evidence="7">Belongs to the aspartate/glutamate racemases family.</text>
</comment>
<feature type="active site" description="Proton donor/acceptor" evidence="7">
    <location>
        <position position="186"/>
    </location>
</feature>
<dbReference type="AlphaFoldDB" id="A0A445N1H1"/>
<dbReference type="GO" id="GO:0009252">
    <property type="term" value="P:peptidoglycan biosynthetic process"/>
    <property type="evidence" value="ECO:0007669"/>
    <property type="project" value="UniProtKB-UniRule"/>
</dbReference>
<comment type="catalytic activity">
    <reaction evidence="1 7">
        <text>L-glutamate = D-glutamate</text>
        <dbReference type="Rhea" id="RHEA:12813"/>
        <dbReference type="ChEBI" id="CHEBI:29985"/>
        <dbReference type="ChEBI" id="CHEBI:29986"/>
        <dbReference type="EC" id="5.1.1.3"/>
    </reaction>
</comment>
<dbReference type="InterPro" id="IPR001920">
    <property type="entry name" value="Asp/Glu_race"/>
</dbReference>
<evidence type="ECO:0000256" key="6">
    <source>
        <dbReference type="ARBA" id="ARBA00023316"/>
    </source>
</evidence>
<dbReference type="PANTHER" id="PTHR21198:SF2">
    <property type="entry name" value="GLUTAMATE RACEMASE"/>
    <property type="match status" value="1"/>
</dbReference>
<accession>A0A445N1H1</accession>
<feature type="active site" description="Proton donor/acceptor" evidence="7">
    <location>
        <position position="69"/>
    </location>
</feature>
<dbReference type="GO" id="GO:0008360">
    <property type="term" value="P:regulation of cell shape"/>
    <property type="evidence" value="ECO:0007669"/>
    <property type="project" value="UniProtKB-KW"/>
</dbReference>
<dbReference type="InterPro" id="IPR018187">
    <property type="entry name" value="Asp/Glu_racemase_AS_1"/>
</dbReference>
<proteinExistence type="inferred from homology"/>
<dbReference type="Pfam" id="PF01177">
    <property type="entry name" value="Asp_Glu_race"/>
    <property type="match status" value="1"/>
</dbReference>
<feature type="binding site" evidence="7">
    <location>
        <begin position="70"/>
        <end position="71"/>
    </location>
    <ligand>
        <name>substrate</name>
    </ligand>
</feature>
<dbReference type="InterPro" id="IPR015942">
    <property type="entry name" value="Asp/Glu/hydantoin_racemase"/>
</dbReference>
<dbReference type="EC" id="5.1.1.3" evidence="2 7"/>
<feature type="binding site" evidence="7">
    <location>
        <begin position="6"/>
        <end position="7"/>
    </location>
    <ligand>
        <name>substrate</name>
    </ligand>
</feature>
<dbReference type="GO" id="GO:0008881">
    <property type="term" value="F:glutamate racemase activity"/>
    <property type="evidence" value="ECO:0007669"/>
    <property type="project" value="UniProtKB-UniRule"/>
</dbReference>
<reference evidence="8" key="1">
    <citation type="submission" date="2018-01" db="EMBL/GenBank/DDBJ databases">
        <authorList>
            <person name="Regsiter A."/>
            <person name="William W."/>
        </authorList>
    </citation>
    <scope>NUCLEOTIDE SEQUENCE</scope>
    <source>
        <strain evidence="8">TRIP AH-1</strain>
    </source>
</reference>
<dbReference type="PROSITE" id="PS00924">
    <property type="entry name" value="ASP_GLU_RACEMASE_2"/>
    <property type="match status" value="1"/>
</dbReference>
<dbReference type="InterPro" id="IPR033134">
    <property type="entry name" value="Asp/Glu_racemase_AS_2"/>
</dbReference>
<keyword evidence="3 7" id="KW-0133">Cell shape</keyword>
<dbReference type="HAMAP" id="MF_00258">
    <property type="entry name" value="Glu_racemase"/>
    <property type="match status" value="1"/>
</dbReference>
<dbReference type="InterPro" id="IPR004391">
    <property type="entry name" value="Glu_race"/>
</dbReference>
<dbReference type="Gene3D" id="3.40.50.1860">
    <property type="match status" value="2"/>
</dbReference>
<feature type="binding site" evidence="7">
    <location>
        <begin position="187"/>
        <end position="188"/>
    </location>
    <ligand>
        <name>substrate</name>
    </ligand>
</feature>
<organism evidence="8">
    <name type="scientific">uncultured Desulfobacterium sp</name>
    <dbReference type="NCBI Taxonomy" id="201089"/>
    <lineage>
        <taxon>Bacteria</taxon>
        <taxon>Pseudomonadati</taxon>
        <taxon>Thermodesulfobacteriota</taxon>
        <taxon>Desulfobacteria</taxon>
        <taxon>Desulfobacterales</taxon>
        <taxon>Desulfobacteriaceae</taxon>
        <taxon>Desulfobacterium</taxon>
        <taxon>environmental samples</taxon>
    </lineage>
</organism>
<keyword evidence="5 7" id="KW-0413">Isomerase</keyword>
<comment type="function">
    <text evidence="7">Provides the (R)-glutamate required for cell wall biosynthesis.</text>
</comment>
<evidence type="ECO:0000256" key="5">
    <source>
        <dbReference type="ARBA" id="ARBA00023235"/>
    </source>
</evidence>
<keyword evidence="4 7" id="KW-0573">Peptidoglycan synthesis</keyword>
<keyword evidence="6 7" id="KW-0961">Cell wall biogenesis/degradation</keyword>
<evidence type="ECO:0000256" key="7">
    <source>
        <dbReference type="HAMAP-Rule" id="MF_00258"/>
    </source>
</evidence>
<name>A0A445N1H1_9BACT</name>
<dbReference type="SUPFAM" id="SSF53681">
    <property type="entry name" value="Aspartate/glutamate racemase"/>
    <property type="match status" value="2"/>
</dbReference>
<dbReference type="EMBL" id="OJIN01000208">
    <property type="protein sequence ID" value="SPD75551.1"/>
    <property type="molecule type" value="Genomic_DNA"/>
</dbReference>
<evidence type="ECO:0000256" key="2">
    <source>
        <dbReference type="ARBA" id="ARBA00013090"/>
    </source>
</evidence>
<feature type="binding site" evidence="7">
    <location>
        <begin position="38"/>
        <end position="39"/>
    </location>
    <ligand>
        <name>substrate</name>
    </ligand>
</feature>
<evidence type="ECO:0000256" key="1">
    <source>
        <dbReference type="ARBA" id="ARBA00001602"/>
    </source>
</evidence>
<evidence type="ECO:0000313" key="8">
    <source>
        <dbReference type="EMBL" id="SPD75551.1"/>
    </source>
</evidence>
<dbReference type="PANTHER" id="PTHR21198">
    <property type="entry name" value="GLUTAMATE RACEMASE"/>
    <property type="match status" value="1"/>
</dbReference>
<dbReference type="UniPathway" id="UPA00219"/>
<dbReference type="NCBIfam" id="TIGR00067">
    <property type="entry name" value="glut_race"/>
    <property type="match status" value="1"/>
</dbReference>
<protein>
    <recommendedName>
        <fullName evidence="2 7">Glutamate racemase</fullName>
        <ecNumber evidence="2 7">5.1.1.3</ecNumber>
    </recommendedName>
</protein>
<dbReference type="GO" id="GO:0071555">
    <property type="term" value="P:cell wall organization"/>
    <property type="evidence" value="ECO:0007669"/>
    <property type="project" value="UniProtKB-KW"/>
</dbReference>
<dbReference type="FunFam" id="3.40.50.1860:FF:000001">
    <property type="entry name" value="Glutamate racemase"/>
    <property type="match status" value="1"/>
</dbReference>
<dbReference type="PROSITE" id="PS00923">
    <property type="entry name" value="ASP_GLU_RACEMASE_1"/>
    <property type="match status" value="1"/>
</dbReference>